<dbReference type="InterPro" id="IPR043502">
    <property type="entry name" value="DNA/RNA_pol_sf"/>
</dbReference>
<dbReference type="OrthoDB" id="6774892at2759"/>
<dbReference type="AlphaFoldDB" id="A0A7J6KLE8"/>
<dbReference type="SUPFAM" id="SSF56672">
    <property type="entry name" value="DNA/RNA polymerases"/>
    <property type="match status" value="1"/>
</dbReference>
<feature type="non-terminal residue" evidence="1">
    <location>
        <position position="1"/>
    </location>
</feature>
<dbReference type="EMBL" id="JAAPAO010002179">
    <property type="protein sequence ID" value="KAF4648105.1"/>
    <property type="molecule type" value="Genomic_DNA"/>
</dbReference>
<dbReference type="Gene3D" id="3.10.10.10">
    <property type="entry name" value="HIV Type 1 Reverse Transcriptase, subunit A, domain 1"/>
    <property type="match status" value="1"/>
</dbReference>
<comment type="caution">
    <text evidence="1">The sequence shown here is derived from an EMBL/GenBank/DDBJ whole genome shotgun (WGS) entry which is preliminary data.</text>
</comment>
<proteinExistence type="predicted"/>
<dbReference type="Proteomes" id="UP000591131">
    <property type="component" value="Unassembled WGS sequence"/>
</dbReference>
<keyword evidence="2" id="KW-1185">Reference proteome</keyword>
<evidence type="ECO:0000313" key="2">
    <source>
        <dbReference type="Proteomes" id="UP000591131"/>
    </source>
</evidence>
<reference evidence="1 2" key="1">
    <citation type="submission" date="2020-04" db="EMBL/GenBank/DDBJ databases">
        <title>Perkinsus chesapeaki whole genome sequence.</title>
        <authorList>
            <person name="Bogema D.R."/>
        </authorList>
    </citation>
    <scope>NUCLEOTIDE SEQUENCE [LARGE SCALE GENOMIC DNA]</scope>
    <source>
        <strain evidence="1">ATCC PRA-425</strain>
    </source>
</reference>
<evidence type="ECO:0000313" key="1">
    <source>
        <dbReference type="EMBL" id="KAF4648105.1"/>
    </source>
</evidence>
<name>A0A7J6KLE8_PERCH</name>
<dbReference type="Gene3D" id="3.30.70.270">
    <property type="match status" value="1"/>
</dbReference>
<gene>
    <name evidence="1" type="ORF">FOL47_003714</name>
</gene>
<accession>A0A7J6KLE8</accession>
<feature type="non-terminal residue" evidence="1">
    <location>
        <position position="269"/>
    </location>
</feature>
<dbReference type="InterPro" id="IPR043128">
    <property type="entry name" value="Rev_trsase/Diguanyl_cyclase"/>
</dbReference>
<sequence>VGMINGSGCNIIGKLVGLPVKFGHRIQRQADCFVLESSKHDLVLPQHLLGPCVWRMTGRPDHPDELLFAADLASLPEALVPTASSLSSFPVACNVMETSSSDSPVVNDDEDQRCCEVAIPWKGERRPPQNFDQVWRRDQKVVQRLRQDPMVYRIFCQAVDELFSAGVVDIMPQGEDPKLFAEHYIATVPVVNLSRTSTKVRLCLDARQLNSYTNTSSDEEEAELDLFSTLIQWRSGNLTTIEDLSKAFWSVSVDKADRSYLGMVINQVI</sequence>
<organism evidence="1 2">
    <name type="scientific">Perkinsus chesapeaki</name>
    <name type="common">Clam parasite</name>
    <name type="synonym">Perkinsus andrewsi</name>
    <dbReference type="NCBI Taxonomy" id="330153"/>
    <lineage>
        <taxon>Eukaryota</taxon>
        <taxon>Sar</taxon>
        <taxon>Alveolata</taxon>
        <taxon>Perkinsozoa</taxon>
        <taxon>Perkinsea</taxon>
        <taxon>Perkinsida</taxon>
        <taxon>Perkinsidae</taxon>
        <taxon>Perkinsus</taxon>
    </lineage>
</organism>
<protein>
    <submittedName>
        <fullName evidence="1">Uncharacterized protein</fullName>
    </submittedName>
</protein>